<name>A0A5M8PET5_9LECA</name>
<dbReference type="Proteomes" id="UP000324767">
    <property type="component" value="Unassembled WGS sequence"/>
</dbReference>
<dbReference type="EMBL" id="VXIT01000017">
    <property type="protein sequence ID" value="KAA6407486.1"/>
    <property type="molecule type" value="Genomic_DNA"/>
</dbReference>
<comment type="caution">
    <text evidence="1">The sequence shown here is derived from an EMBL/GenBank/DDBJ whole genome shotgun (WGS) entry which is preliminary data.</text>
</comment>
<evidence type="ECO:0000313" key="1">
    <source>
        <dbReference type="EMBL" id="KAA6407486.1"/>
    </source>
</evidence>
<reference evidence="1 2" key="1">
    <citation type="submission" date="2019-09" db="EMBL/GenBank/DDBJ databases">
        <title>The hologenome of the rock-dwelling lichen Lasallia pustulata.</title>
        <authorList>
            <person name="Greshake Tzovaras B."/>
            <person name="Segers F."/>
            <person name="Bicker A."/>
            <person name="Dal Grande F."/>
            <person name="Otte J."/>
            <person name="Hankeln T."/>
            <person name="Schmitt I."/>
            <person name="Ebersberger I."/>
        </authorList>
    </citation>
    <scope>NUCLEOTIDE SEQUENCE [LARGE SCALE GENOMIC DNA]</scope>
    <source>
        <strain evidence="1">A1-1</strain>
    </source>
</reference>
<dbReference type="OrthoDB" id="5411387at2759"/>
<gene>
    <name evidence="1" type="ORF">FRX48_08729</name>
</gene>
<protein>
    <submittedName>
        <fullName evidence="1">Uncharacterized protein</fullName>
    </submittedName>
</protein>
<proteinExistence type="predicted"/>
<dbReference type="AlphaFoldDB" id="A0A5M8PET5"/>
<evidence type="ECO:0000313" key="2">
    <source>
        <dbReference type="Proteomes" id="UP000324767"/>
    </source>
</evidence>
<organism evidence="1 2">
    <name type="scientific">Lasallia pustulata</name>
    <dbReference type="NCBI Taxonomy" id="136370"/>
    <lineage>
        <taxon>Eukaryota</taxon>
        <taxon>Fungi</taxon>
        <taxon>Dikarya</taxon>
        <taxon>Ascomycota</taxon>
        <taxon>Pezizomycotina</taxon>
        <taxon>Lecanoromycetes</taxon>
        <taxon>OSLEUM clade</taxon>
        <taxon>Umbilicariomycetidae</taxon>
        <taxon>Umbilicariales</taxon>
        <taxon>Umbilicariaceae</taxon>
        <taxon>Lasallia</taxon>
    </lineage>
</organism>
<sequence length="106" mass="12039">MADSTKAGPFAKEKKVVIYDTETETLSVIDDEKIQGMKRRDAHILPRFDNHYEIFEDEDGLGRKSLVARVDLSRLGLVANTQRRCGLITRLYVVRVSTANRLDLST</sequence>
<accession>A0A5M8PET5</accession>